<feature type="chain" id="PRO_5031038135" evidence="2">
    <location>
        <begin position="33"/>
        <end position="92"/>
    </location>
</feature>
<comment type="caution">
    <text evidence="3">The sequence shown here is derived from an EMBL/GenBank/DDBJ whole genome shotgun (WGS) entry which is preliminary data.</text>
</comment>
<feature type="region of interest" description="Disordered" evidence="1">
    <location>
        <begin position="30"/>
        <end position="92"/>
    </location>
</feature>
<proteinExistence type="predicted"/>
<feature type="compositionally biased region" description="Basic and acidic residues" evidence="1">
    <location>
        <begin position="45"/>
        <end position="81"/>
    </location>
</feature>
<evidence type="ECO:0000313" key="3">
    <source>
        <dbReference type="EMBL" id="NKY87266.1"/>
    </source>
</evidence>
<keyword evidence="2" id="KW-0732">Signal</keyword>
<dbReference type="RefSeq" id="WP_040721065.1">
    <property type="nucleotide sequence ID" value="NZ_CAWPHS010000008.1"/>
</dbReference>
<dbReference type="AlphaFoldDB" id="A0A7X6LZ87"/>
<dbReference type="Proteomes" id="UP000523447">
    <property type="component" value="Unassembled WGS sequence"/>
</dbReference>
<dbReference type="EMBL" id="JAAXPE010000016">
    <property type="protein sequence ID" value="NKY87266.1"/>
    <property type="molecule type" value="Genomic_DNA"/>
</dbReference>
<reference evidence="3 4" key="1">
    <citation type="submission" date="2020-04" db="EMBL/GenBank/DDBJ databases">
        <title>MicrobeNet Type strains.</title>
        <authorList>
            <person name="Nicholson A.C."/>
        </authorList>
    </citation>
    <scope>NUCLEOTIDE SEQUENCE [LARGE SCALE GENOMIC DNA]</scope>
    <source>
        <strain evidence="3 4">DSM 44445</strain>
    </source>
</reference>
<name>A0A7X6LZ87_9NOCA</name>
<accession>A0A7X6LZ87</accession>
<feature type="signal peptide" evidence="2">
    <location>
        <begin position="1"/>
        <end position="32"/>
    </location>
</feature>
<evidence type="ECO:0000256" key="2">
    <source>
        <dbReference type="SAM" id="SignalP"/>
    </source>
</evidence>
<keyword evidence="4" id="KW-1185">Reference proteome</keyword>
<protein>
    <submittedName>
        <fullName evidence="3">Uncharacterized protein</fullName>
    </submittedName>
</protein>
<gene>
    <name evidence="3" type="ORF">HGA07_16705</name>
</gene>
<sequence>MNGNRGKQLLAATAVAGTLGLLPAIVAAPAQADHDSGGRGTSHGISDDRGSSHDISEDRGSSHGISEDRGSSHELGNRPSERWCPPEQHACA</sequence>
<evidence type="ECO:0000256" key="1">
    <source>
        <dbReference type="SAM" id="MobiDB-lite"/>
    </source>
</evidence>
<organism evidence="3 4">
    <name type="scientific">Nocardia veterana</name>
    <dbReference type="NCBI Taxonomy" id="132249"/>
    <lineage>
        <taxon>Bacteria</taxon>
        <taxon>Bacillati</taxon>
        <taxon>Actinomycetota</taxon>
        <taxon>Actinomycetes</taxon>
        <taxon>Mycobacteriales</taxon>
        <taxon>Nocardiaceae</taxon>
        <taxon>Nocardia</taxon>
    </lineage>
</organism>
<evidence type="ECO:0000313" key="4">
    <source>
        <dbReference type="Proteomes" id="UP000523447"/>
    </source>
</evidence>